<keyword evidence="2" id="KW-1133">Transmembrane helix</keyword>
<feature type="transmembrane region" description="Helical" evidence="2">
    <location>
        <begin position="12"/>
        <end position="33"/>
    </location>
</feature>
<feature type="compositionally biased region" description="Basic and acidic residues" evidence="1">
    <location>
        <begin position="388"/>
        <end position="399"/>
    </location>
</feature>
<keyword evidence="4" id="KW-1185">Reference proteome</keyword>
<proteinExistence type="predicted"/>
<keyword evidence="2" id="KW-0472">Membrane</keyword>
<evidence type="ECO:0000256" key="1">
    <source>
        <dbReference type="SAM" id="MobiDB-lite"/>
    </source>
</evidence>
<name>A0A6G1K9I6_9PLEO</name>
<dbReference type="EMBL" id="MU005771">
    <property type="protein sequence ID" value="KAF2709027.1"/>
    <property type="molecule type" value="Genomic_DNA"/>
</dbReference>
<evidence type="ECO:0000313" key="4">
    <source>
        <dbReference type="Proteomes" id="UP000799428"/>
    </source>
</evidence>
<dbReference type="AlphaFoldDB" id="A0A6G1K9I6"/>
<reference evidence="3" key="1">
    <citation type="journal article" date="2020" name="Stud. Mycol.">
        <title>101 Dothideomycetes genomes: a test case for predicting lifestyles and emergence of pathogens.</title>
        <authorList>
            <person name="Haridas S."/>
            <person name="Albert R."/>
            <person name="Binder M."/>
            <person name="Bloem J."/>
            <person name="Labutti K."/>
            <person name="Salamov A."/>
            <person name="Andreopoulos B."/>
            <person name="Baker S."/>
            <person name="Barry K."/>
            <person name="Bills G."/>
            <person name="Bluhm B."/>
            <person name="Cannon C."/>
            <person name="Castanera R."/>
            <person name="Culley D."/>
            <person name="Daum C."/>
            <person name="Ezra D."/>
            <person name="Gonzalez J."/>
            <person name="Henrissat B."/>
            <person name="Kuo A."/>
            <person name="Liang C."/>
            <person name="Lipzen A."/>
            <person name="Lutzoni F."/>
            <person name="Magnuson J."/>
            <person name="Mondo S."/>
            <person name="Nolan M."/>
            <person name="Ohm R."/>
            <person name="Pangilinan J."/>
            <person name="Park H.-J."/>
            <person name="Ramirez L."/>
            <person name="Alfaro M."/>
            <person name="Sun H."/>
            <person name="Tritt A."/>
            <person name="Yoshinaga Y."/>
            <person name="Zwiers L.-H."/>
            <person name="Turgeon B."/>
            <person name="Goodwin S."/>
            <person name="Spatafora J."/>
            <person name="Crous P."/>
            <person name="Grigoriev I."/>
        </authorList>
    </citation>
    <scope>NUCLEOTIDE SEQUENCE</scope>
    <source>
        <strain evidence="3">CBS 279.74</strain>
    </source>
</reference>
<gene>
    <name evidence="3" type="ORF">K504DRAFT_468243</name>
</gene>
<keyword evidence="3" id="KW-0808">Transferase</keyword>
<evidence type="ECO:0000256" key="2">
    <source>
        <dbReference type="SAM" id="Phobius"/>
    </source>
</evidence>
<accession>A0A6G1K9I6</accession>
<dbReference type="Gene3D" id="3.90.550.50">
    <property type="match status" value="1"/>
</dbReference>
<protein>
    <submittedName>
        <fullName evidence="3">Glycosyltransferase family 31 protein</fullName>
    </submittedName>
</protein>
<dbReference type="OrthoDB" id="414175at2759"/>
<organism evidence="3 4">
    <name type="scientific">Pleomassaria siparia CBS 279.74</name>
    <dbReference type="NCBI Taxonomy" id="1314801"/>
    <lineage>
        <taxon>Eukaryota</taxon>
        <taxon>Fungi</taxon>
        <taxon>Dikarya</taxon>
        <taxon>Ascomycota</taxon>
        <taxon>Pezizomycotina</taxon>
        <taxon>Dothideomycetes</taxon>
        <taxon>Pleosporomycetidae</taxon>
        <taxon>Pleosporales</taxon>
        <taxon>Pleomassariaceae</taxon>
        <taxon>Pleomassaria</taxon>
    </lineage>
</organism>
<dbReference type="GO" id="GO:0016740">
    <property type="term" value="F:transferase activity"/>
    <property type="evidence" value="ECO:0007669"/>
    <property type="project" value="UniProtKB-KW"/>
</dbReference>
<keyword evidence="2" id="KW-0812">Transmembrane</keyword>
<sequence length="487" mass="55659">MLSQGPARTTRLRLVSRLLVFMAALYSFCWISGFPRQYDDDELPPDAQKAKSSTSSIPYPVENDKLVVTIRTTASDAYAKLPPLLLLIGQEYHDQLLLVGDLHMDIGPFHVHDVLDRLDGQFIADNPDLGRYKQQIANARAGADMASVNAHLTQEEREAMAKLDKYKMMRMLERTWELRPDRKWYVFVDTETYLFRANVMACLGQFDSSDATFFANPSDPDAVDPYATSGNTFILSGEAMQALFVDRTTEIAVWDSRATGYRSDFDVLNSALGTEIDLSINGTWPGMSGFQPFTVPYGPGFWCEQVLFMHSVSTAMASDIWRLERDRQDNQHTQDPLLFADLWTRFLQPENLETPRDDWDNLSSGPDNSRWNILFEGVEPDPRRHHQRNEEGRATKGEESWEACQESCNRNERCVQWSYSSIATPNFNENGQTKCHVSRSMRFGASKPKADVPLENGTKAKQTWKSGWRKDNFENWARQQRCKGQQN</sequence>
<dbReference type="Proteomes" id="UP000799428">
    <property type="component" value="Unassembled WGS sequence"/>
</dbReference>
<evidence type="ECO:0000313" key="3">
    <source>
        <dbReference type="EMBL" id="KAF2709027.1"/>
    </source>
</evidence>
<feature type="region of interest" description="Disordered" evidence="1">
    <location>
        <begin position="377"/>
        <end position="399"/>
    </location>
</feature>